<accession>A0AA89BQT9</accession>
<evidence type="ECO:0000313" key="1">
    <source>
        <dbReference type="EMBL" id="KAK3087686.1"/>
    </source>
</evidence>
<protein>
    <submittedName>
        <fullName evidence="1">Uncharacterized protein</fullName>
    </submittedName>
</protein>
<evidence type="ECO:0000313" key="2">
    <source>
        <dbReference type="Proteomes" id="UP001186944"/>
    </source>
</evidence>
<dbReference type="EMBL" id="VSWD01000011">
    <property type="protein sequence ID" value="KAK3087686.1"/>
    <property type="molecule type" value="Genomic_DNA"/>
</dbReference>
<gene>
    <name evidence="1" type="ORF">FSP39_009156</name>
</gene>
<proteinExistence type="predicted"/>
<dbReference type="AlphaFoldDB" id="A0AA89BQT9"/>
<name>A0AA89BQT9_PINIB</name>
<organism evidence="1 2">
    <name type="scientific">Pinctada imbricata</name>
    <name type="common">Atlantic pearl-oyster</name>
    <name type="synonym">Pinctada martensii</name>
    <dbReference type="NCBI Taxonomy" id="66713"/>
    <lineage>
        <taxon>Eukaryota</taxon>
        <taxon>Metazoa</taxon>
        <taxon>Spiralia</taxon>
        <taxon>Lophotrochozoa</taxon>
        <taxon>Mollusca</taxon>
        <taxon>Bivalvia</taxon>
        <taxon>Autobranchia</taxon>
        <taxon>Pteriomorphia</taxon>
        <taxon>Pterioida</taxon>
        <taxon>Pterioidea</taxon>
        <taxon>Pteriidae</taxon>
        <taxon>Pinctada</taxon>
    </lineage>
</organism>
<keyword evidence="2" id="KW-1185">Reference proteome</keyword>
<reference evidence="1" key="1">
    <citation type="submission" date="2019-08" db="EMBL/GenBank/DDBJ databases">
        <title>The improved chromosome-level genome for the pearl oyster Pinctada fucata martensii using PacBio sequencing and Hi-C.</title>
        <authorList>
            <person name="Zheng Z."/>
        </authorList>
    </citation>
    <scope>NUCLEOTIDE SEQUENCE</scope>
    <source>
        <strain evidence="1">ZZ-2019</strain>
        <tissue evidence="1">Adductor muscle</tissue>
    </source>
</reference>
<comment type="caution">
    <text evidence="1">The sequence shown here is derived from an EMBL/GenBank/DDBJ whole genome shotgun (WGS) entry which is preliminary data.</text>
</comment>
<dbReference type="Proteomes" id="UP001186944">
    <property type="component" value="Unassembled WGS sequence"/>
</dbReference>
<sequence>MCGDFQNEFYKIEAVRNRFVVSNSIVIGGQTRRVNKIMTFKMVWLTDNYLEPMQALAGELQRRQEAARRRRNDRCVVM</sequence>